<dbReference type="Gene3D" id="3.30.420.180">
    <property type="entry name" value="CobE/GbiG C-terminal domain"/>
    <property type="match status" value="1"/>
</dbReference>
<proteinExistence type="predicted"/>
<dbReference type="EMBL" id="JAWXXV010000001">
    <property type="protein sequence ID" value="MDX5982685.1"/>
    <property type="molecule type" value="Genomic_DNA"/>
</dbReference>
<feature type="domain" description="CobE/GbiG C-terminal" evidence="1">
    <location>
        <begin position="2"/>
        <end position="116"/>
    </location>
</feature>
<sequence>MIVAGFGFRAGAPLESLRAALMLAQQSHPAVTHLATVQGKLAHLSPLAEALGLPLRAVSPDALSGVITPTHSAASLAAYASGSVAEASALCAAGNGARLLAPRHISPDRLATCAIAEGPLS</sequence>
<protein>
    <submittedName>
        <fullName evidence="2">Cobalamin biosynthesis protein</fullName>
    </submittedName>
</protein>
<dbReference type="InterPro" id="IPR036518">
    <property type="entry name" value="CobE/GbiG_C_sf"/>
</dbReference>
<evidence type="ECO:0000313" key="2">
    <source>
        <dbReference type="EMBL" id="MDX5982685.1"/>
    </source>
</evidence>
<evidence type="ECO:0000313" key="3">
    <source>
        <dbReference type="Proteomes" id="UP001279660"/>
    </source>
</evidence>
<keyword evidence="3" id="KW-1185">Reference proteome</keyword>
<organism evidence="2 3">
    <name type="scientific">Sphingomonas echinoides</name>
    <dbReference type="NCBI Taxonomy" id="59803"/>
    <lineage>
        <taxon>Bacteria</taxon>
        <taxon>Pseudomonadati</taxon>
        <taxon>Pseudomonadota</taxon>
        <taxon>Alphaproteobacteria</taxon>
        <taxon>Sphingomonadales</taxon>
        <taxon>Sphingomonadaceae</taxon>
        <taxon>Sphingomonas</taxon>
    </lineage>
</organism>
<comment type="caution">
    <text evidence="2">The sequence shown here is derived from an EMBL/GenBank/DDBJ whole genome shotgun (WGS) entry which is preliminary data.</text>
</comment>
<dbReference type="Proteomes" id="UP001279660">
    <property type="component" value="Unassembled WGS sequence"/>
</dbReference>
<dbReference type="InterPro" id="IPR002750">
    <property type="entry name" value="CobE/GbiG_C"/>
</dbReference>
<dbReference type="SUPFAM" id="SSF159664">
    <property type="entry name" value="CobE/GbiG C-terminal domain-like"/>
    <property type="match status" value="1"/>
</dbReference>
<gene>
    <name evidence="2" type="ORF">SIL82_00300</name>
</gene>
<reference evidence="2 3" key="1">
    <citation type="submission" date="2023-11" db="EMBL/GenBank/DDBJ databases">
        <title>MicrobeMod: A computational toolkit for identifying prokaryotic methylation and restriction-modification with nanopore sequencing.</title>
        <authorList>
            <person name="Crits-Christoph A."/>
            <person name="Kang S.C."/>
            <person name="Lee H."/>
            <person name="Ostrov N."/>
        </authorList>
    </citation>
    <scope>NUCLEOTIDE SEQUENCE [LARGE SCALE GENOMIC DNA]</scope>
    <source>
        <strain evidence="2 3">ATCC 14820</strain>
    </source>
</reference>
<dbReference type="Pfam" id="PF01890">
    <property type="entry name" value="CbiG_C"/>
    <property type="match status" value="1"/>
</dbReference>
<accession>A0ABU4PEN8</accession>
<dbReference type="RefSeq" id="WP_010406253.1">
    <property type="nucleotide sequence ID" value="NZ_JAWXXV010000001.1"/>
</dbReference>
<evidence type="ECO:0000259" key="1">
    <source>
        <dbReference type="Pfam" id="PF01890"/>
    </source>
</evidence>
<name>A0ABU4PEN8_9SPHN</name>